<dbReference type="EMBL" id="MU277198">
    <property type="protein sequence ID" value="KAI0064554.1"/>
    <property type="molecule type" value="Genomic_DNA"/>
</dbReference>
<protein>
    <submittedName>
        <fullName evidence="1">FAD-binding domain-containing protein</fullName>
    </submittedName>
</protein>
<gene>
    <name evidence="1" type="ORF">BV25DRAFT_255476</name>
</gene>
<evidence type="ECO:0000313" key="2">
    <source>
        <dbReference type="Proteomes" id="UP000814140"/>
    </source>
</evidence>
<name>A0ACB8T6R5_9AGAM</name>
<reference evidence="1" key="1">
    <citation type="submission" date="2021-03" db="EMBL/GenBank/DDBJ databases">
        <authorList>
            <consortium name="DOE Joint Genome Institute"/>
            <person name="Ahrendt S."/>
            <person name="Looney B.P."/>
            <person name="Miyauchi S."/>
            <person name="Morin E."/>
            <person name="Drula E."/>
            <person name="Courty P.E."/>
            <person name="Chicoki N."/>
            <person name="Fauchery L."/>
            <person name="Kohler A."/>
            <person name="Kuo A."/>
            <person name="Labutti K."/>
            <person name="Pangilinan J."/>
            <person name="Lipzen A."/>
            <person name="Riley R."/>
            <person name="Andreopoulos W."/>
            <person name="He G."/>
            <person name="Johnson J."/>
            <person name="Barry K.W."/>
            <person name="Grigoriev I.V."/>
            <person name="Nagy L."/>
            <person name="Hibbett D."/>
            <person name="Henrissat B."/>
            <person name="Matheny P.B."/>
            <person name="Labbe J."/>
            <person name="Martin F."/>
        </authorList>
    </citation>
    <scope>NUCLEOTIDE SEQUENCE</scope>
    <source>
        <strain evidence="1">HHB10654</strain>
    </source>
</reference>
<evidence type="ECO:0000313" key="1">
    <source>
        <dbReference type="EMBL" id="KAI0064554.1"/>
    </source>
</evidence>
<proteinExistence type="predicted"/>
<dbReference type="Proteomes" id="UP000814140">
    <property type="component" value="Unassembled WGS sequence"/>
</dbReference>
<sequence length="623" mass="67022">MPHLYRQTGFPACSDAIYLDLEERLKLASEAPDHHLSPLASVMRLLLQAIFIYASLSRLPRLVSSCRNQPGDSGFPSSAQWEKLDEQLQGRLISVVPSAEVCRELGCTPLQWQSGQFATNIPGSMLYYNWEQDYTSVPSSLCLYNGTTCGQGRVPLYAINASSAVDIQVGVKFASEYNLRVAIKSSGHDFSGRSTQKNSLLFWTRHLKNISFTDSFIINGKDFGSAVTVGSGVGLHELYNASKLQGKMVVGGTAVMIAAGGGYVQGGGHSAFSPLFGLAADNTLELQVVISNGTFVTANEYSHSDLFWAMRGGGSGSWGVIISATFRTYPTFNVTSHSASVIMTSTAQTGAVMAAHAAHIFDIDGAGQYFDLSNAPPAPNITMTLYTVFPHLSDREARAKMAPFLDAAQALGASVVNETTETGLANGVIEHVGPSDDESGVNLICGSRFVSATAYRTNQALIGETYTALLDQGVSGILGNLVAGGKVSENANVDSAVHPKWRTAKALVDSSPFHSVRFADHASNQVIVARMWDETATPAQIKRLQEAITNEDVPLLNVMTGEENSGSYSNEGDVREPDFQETFFGPNYRRLEESKAEYDPKDLFIVGAGVGSERWDAEGLCRV</sequence>
<accession>A0ACB8T6R5</accession>
<reference evidence="1" key="2">
    <citation type="journal article" date="2022" name="New Phytol.">
        <title>Evolutionary transition to the ectomycorrhizal habit in the genomes of a hyperdiverse lineage of mushroom-forming fungi.</title>
        <authorList>
            <person name="Looney B."/>
            <person name="Miyauchi S."/>
            <person name="Morin E."/>
            <person name="Drula E."/>
            <person name="Courty P.E."/>
            <person name="Kohler A."/>
            <person name="Kuo A."/>
            <person name="LaButti K."/>
            <person name="Pangilinan J."/>
            <person name="Lipzen A."/>
            <person name="Riley R."/>
            <person name="Andreopoulos W."/>
            <person name="He G."/>
            <person name="Johnson J."/>
            <person name="Nolan M."/>
            <person name="Tritt A."/>
            <person name="Barry K.W."/>
            <person name="Grigoriev I.V."/>
            <person name="Nagy L.G."/>
            <person name="Hibbett D."/>
            <person name="Henrissat B."/>
            <person name="Matheny P.B."/>
            <person name="Labbe J."/>
            <person name="Martin F.M."/>
        </authorList>
    </citation>
    <scope>NUCLEOTIDE SEQUENCE</scope>
    <source>
        <strain evidence="1">HHB10654</strain>
    </source>
</reference>
<organism evidence="1 2">
    <name type="scientific">Artomyces pyxidatus</name>
    <dbReference type="NCBI Taxonomy" id="48021"/>
    <lineage>
        <taxon>Eukaryota</taxon>
        <taxon>Fungi</taxon>
        <taxon>Dikarya</taxon>
        <taxon>Basidiomycota</taxon>
        <taxon>Agaricomycotina</taxon>
        <taxon>Agaricomycetes</taxon>
        <taxon>Russulales</taxon>
        <taxon>Auriscalpiaceae</taxon>
        <taxon>Artomyces</taxon>
    </lineage>
</organism>
<keyword evidence="2" id="KW-1185">Reference proteome</keyword>
<comment type="caution">
    <text evidence="1">The sequence shown here is derived from an EMBL/GenBank/DDBJ whole genome shotgun (WGS) entry which is preliminary data.</text>
</comment>